<dbReference type="EMBL" id="ONZQ02000003">
    <property type="protein sequence ID" value="SPN99780.1"/>
    <property type="molecule type" value="Genomic_DNA"/>
</dbReference>
<evidence type="ECO:0000256" key="2">
    <source>
        <dbReference type="SAM" id="MobiDB-lite"/>
    </source>
</evidence>
<evidence type="ECO:0000313" key="4">
    <source>
        <dbReference type="EMBL" id="SPN99780.1"/>
    </source>
</evidence>
<feature type="compositionally biased region" description="Pro residues" evidence="2">
    <location>
        <begin position="1"/>
        <end position="19"/>
    </location>
</feature>
<proteinExistence type="predicted"/>
<dbReference type="SUPFAM" id="SSF48350">
    <property type="entry name" value="GTPase activation domain, GAP"/>
    <property type="match status" value="1"/>
</dbReference>
<dbReference type="InterPro" id="IPR027267">
    <property type="entry name" value="AH/BAR_dom_sf"/>
</dbReference>
<feature type="compositionally biased region" description="Pro residues" evidence="2">
    <location>
        <begin position="522"/>
        <end position="534"/>
    </location>
</feature>
<feature type="region of interest" description="Disordered" evidence="2">
    <location>
        <begin position="1"/>
        <end position="48"/>
    </location>
</feature>
<reference evidence="4" key="1">
    <citation type="submission" date="2018-03" db="EMBL/GenBank/DDBJ databases">
        <authorList>
            <person name="Guldener U."/>
        </authorList>
    </citation>
    <scope>NUCLEOTIDE SEQUENCE</scope>
</reference>
<comment type="caution">
    <text evidence="4">The sequence shown here is derived from an EMBL/GenBank/DDBJ whole genome shotgun (WGS) entry which is preliminary data.</text>
</comment>
<dbReference type="InterPro" id="IPR050729">
    <property type="entry name" value="Rho-GAP"/>
</dbReference>
<protein>
    <submittedName>
        <fullName evidence="4">Related to GTPase-activating protein beta-chimerin</fullName>
    </submittedName>
</protein>
<accession>A0AAE8MV36</accession>
<feature type="compositionally biased region" description="Pro residues" evidence="2">
    <location>
        <begin position="347"/>
        <end position="362"/>
    </location>
</feature>
<feature type="domain" description="Rho-GAP" evidence="3">
    <location>
        <begin position="561"/>
        <end position="754"/>
    </location>
</feature>
<sequence>MSLGTVPPPPSGENNPPSPNGAAAPVSISVSAPNPPAAGQPVGSGPDMTKVQEVLSSEEFALFLKKRSVLEEELSHGLKKVCRMSQENIHRPEHKQGTFAQAYDDMLLIHDRMADNGLQFASSLHVMHDDLMELASIAERNRKGWKVNGLAAEQRVSDIETAMKKSKAKYDSLADEYERVRTGDTSRQSGRAFFKGPKSAAQHEEDLLRKVQAADADYHGKVQVLQVEKSELAKRTRPDAVKAIHDLVRETDAGLTLQMQKFATFNEKHLLSNGLCISPIKNGAAPQQRSLRQATAAIDNEKDLNEYLLAHHSRVPPGQGEVKYERSAVLSRPSQPPVSQQAKPVGAPTPPPGQFAVQPPPIQTGHGPQPGSAPGSGFNSPMTSPAGAGYQSSTLGGGQQPRPTSQQQPPPPAQHPQPHNRTFSTGAALNQFPSVPQHQQQDLGPRNPGAPGNGPRLDGPTNTKPSSPGGAPQLGALSFQPGGYQAPPSLGGPQAHQRDSGGMNPLLQNPSSSHGGGGPSPLAAPVPVSAPAPVPRQQSPPMQVARTPPPAASESKRIFGVDLLRLHERDTLVVPMVVIQCIQAVDLFGLNMEGIYRQSGSLNSINGLKAMFDADSTNPKLDFRNPENFFHDVNSVTGLLKQFFRDLPDPLLTNEHHKAFIDAAKQEDDTVRRDSLHLIINDLPDPNYATLRALTLHLHRVMENSHINRMTSYNLGVIFGPTLMGSGDPSTGIQDAGWQIKVVETILDNTYNIFDDE</sequence>
<dbReference type="InterPro" id="IPR000198">
    <property type="entry name" value="RhoGAP_dom"/>
</dbReference>
<dbReference type="GO" id="GO:0005938">
    <property type="term" value="C:cell cortex"/>
    <property type="evidence" value="ECO:0007669"/>
    <property type="project" value="UniProtKB-ARBA"/>
</dbReference>
<dbReference type="PROSITE" id="PS50238">
    <property type="entry name" value="RHOGAP"/>
    <property type="match status" value="1"/>
</dbReference>
<feature type="compositionally biased region" description="Low complexity" evidence="2">
    <location>
        <begin position="20"/>
        <end position="32"/>
    </location>
</feature>
<dbReference type="SMART" id="SM00324">
    <property type="entry name" value="RhoGAP"/>
    <property type="match status" value="1"/>
</dbReference>
<dbReference type="Pfam" id="PF00611">
    <property type="entry name" value="FCH"/>
    <property type="match status" value="1"/>
</dbReference>
<dbReference type="Proteomes" id="UP001187682">
    <property type="component" value="Unassembled WGS sequence"/>
</dbReference>
<keyword evidence="5" id="KW-1185">Reference proteome</keyword>
<dbReference type="PANTHER" id="PTHR23176">
    <property type="entry name" value="RHO/RAC/CDC GTPASE-ACTIVATING PROTEIN"/>
    <property type="match status" value="1"/>
</dbReference>
<dbReference type="InterPro" id="IPR008936">
    <property type="entry name" value="Rho_GTPase_activation_prot"/>
</dbReference>
<evidence type="ECO:0000259" key="3">
    <source>
        <dbReference type="PROSITE" id="PS50238"/>
    </source>
</evidence>
<dbReference type="CDD" id="cd07652">
    <property type="entry name" value="F-BAR_Rgd1"/>
    <property type="match status" value="1"/>
</dbReference>
<dbReference type="Pfam" id="PF00620">
    <property type="entry name" value="RhoGAP"/>
    <property type="match status" value="1"/>
</dbReference>
<gene>
    <name evidence="4" type="ORF">DNG_02633</name>
</gene>
<feature type="compositionally biased region" description="Polar residues" evidence="2">
    <location>
        <begin position="419"/>
        <end position="442"/>
    </location>
</feature>
<feature type="compositionally biased region" description="Low complexity" evidence="2">
    <location>
        <begin position="444"/>
        <end position="456"/>
    </location>
</feature>
<keyword evidence="1" id="KW-0343">GTPase activation</keyword>
<feature type="region of interest" description="Disordered" evidence="2">
    <location>
        <begin position="312"/>
        <end position="553"/>
    </location>
</feature>
<dbReference type="Gene3D" id="1.20.1270.60">
    <property type="entry name" value="Arfaptin homology (AH) domain/BAR domain"/>
    <property type="match status" value="1"/>
</dbReference>
<organism evidence="4 5">
    <name type="scientific">Cephalotrichum gorgonifer</name>
    <dbReference type="NCBI Taxonomy" id="2041049"/>
    <lineage>
        <taxon>Eukaryota</taxon>
        <taxon>Fungi</taxon>
        <taxon>Dikarya</taxon>
        <taxon>Ascomycota</taxon>
        <taxon>Pezizomycotina</taxon>
        <taxon>Sordariomycetes</taxon>
        <taxon>Hypocreomycetidae</taxon>
        <taxon>Microascales</taxon>
        <taxon>Microascaceae</taxon>
        <taxon>Cephalotrichum</taxon>
    </lineage>
</organism>
<dbReference type="Gene3D" id="1.10.555.10">
    <property type="entry name" value="Rho GTPase activation protein"/>
    <property type="match status" value="1"/>
</dbReference>
<evidence type="ECO:0000313" key="5">
    <source>
        <dbReference type="Proteomes" id="UP001187682"/>
    </source>
</evidence>
<dbReference type="InterPro" id="IPR001060">
    <property type="entry name" value="FCH_dom"/>
</dbReference>
<dbReference type="SUPFAM" id="SSF103657">
    <property type="entry name" value="BAR/IMD domain-like"/>
    <property type="match status" value="1"/>
</dbReference>
<dbReference type="GO" id="GO:0007165">
    <property type="term" value="P:signal transduction"/>
    <property type="evidence" value="ECO:0007669"/>
    <property type="project" value="InterPro"/>
</dbReference>
<dbReference type="PANTHER" id="PTHR23176:SF136">
    <property type="entry name" value="RHO GTPASE ACTIVATOR (RGD1)"/>
    <property type="match status" value="1"/>
</dbReference>
<dbReference type="GO" id="GO:0005096">
    <property type="term" value="F:GTPase activator activity"/>
    <property type="evidence" value="ECO:0007669"/>
    <property type="project" value="UniProtKB-KW"/>
</dbReference>
<dbReference type="AlphaFoldDB" id="A0AAE8MV36"/>
<name>A0AAE8MV36_9PEZI</name>
<evidence type="ECO:0000256" key="1">
    <source>
        <dbReference type="ARBA" id="ARBA00022468"/>
    </source>
</evidence>